<dbReference type="CDD" id="cd07821">
    <property type="entry name" value="PYR_PYL_RCAR_like"/>
    <property type="match status" value="1"/>
</dbReference>
<dbReference type="Gene3D" id="3.30.530.20">
    <property type="match status" value="1"/>
</dbReference>
<dbReference type="GO" id="GO:0005634">
    <property type="term" value="C:nucleus"/>
    <property type="evidence" value="ECO:0007669"/>
    <property type="project" value="UniProtKB-SubCell"/>
</dbReference>
<accession>D5AAA4</accession>
<dbReference type="PANTHER" id="PTHR31213">
    <property type="entry name" value="OS08G0374000 PROTEIN-RELATED"/>
    <property type="match status" value="1"/>
</dbReference>
<evidence type="ECO:0000256" key="6">
    <source>
        <dbReference type="ARBA" id="ARBA00023170"/>
    </source>
</evidence>
<dbReference type="OMA" id="IMDEDHH"/>
<proteinExistence type="evidence at transcript level"/>
<dbReference type="InterPro" id="IPR050279">
    <property type="entry name" value="Plant_def-hormone_signal"/>
</dbReference>
<evidence type="ECO:0000313" key="9">
    <source>
        <dbReference type="EMBL" id="ADE76473.1"/>
    </source>
</evidence>
<evidence type="ECO:0000256" key="5">
    <source>
        <dbReference type="ARBA" id="ARBA00022682"/>
    </source>
</evidence>
<protein>
    <submittedName>
        <fullName evidence="9">Uncharacterized protein</fullName>
    </submittedName>
</protein>
<comment type="similarity">
    <text evidence="3">Belongs to the PYR/PYL/RCAR abscisic acid intracellular receptor family.</text>
</comment>
<dbReference type="GO" id="GO:0009738">
    <property type="term" value="P:abscisic acid-activated signaling pathway"/>
    <property type="evidence" value="ECO:0007669"/>
    <property type="project" value="UniProtKB-KW"/>
</dbReference>
<dbReference type="InterPro" id="IPR023393">
    <property type="entry name" value="START-like_dom_sf"/>
</dbReference>
<reference evidence="9" key="1">
    <citation type="submission" date="2010-04" db="EMBL/GenBank/DDBJ databases">
        <authorList>
            <person name="Reid K.E."/>
            <person name="Liao N."/>
            <person name="Chan S."/>
            <person name="Docking R."/>
            <person name="Taylor G."/>
            <person name="Moore R."/>
            <person name="Mayo M."/>
            <person name="Munro S."/>
            <person name="King J."/>
            <person name="Yanchuk A."/>
            <person name="Holt R."/>
            <person name="Jones S."/>
            <person name="Marra M."/>
            <person name="Ritland C.E."/>
            <person name="Ritland K."/>
            <person name="Bohlmann J."/>
        </authorList>
    </citation>
    <scope>NUCLEOTIDE SEQUENCE</scope>
    <source>
        <tissue evidence="9">Bud</tissue>
    </source>
</reference>
<dbReference type="InterPro" id="IPR019587">
    <property type="entry name" value="Polyketide_cyclase/dehydratase"/>
</dbReference>
<evidence type="ECO:0000256" key="1">
    <source>
        <dbReference type="ARBA" id="ARBA00004123"/>
    </source>
</evidence>
<evidence type="ECO:0000256" key="7">
    <source>
        <dbReference type="ARBA" id="ARBA00023242"/>
    </source>
</evidence>
<keyword evidence="5" id="KW-0938">Abscisic acid signaling pathway</keyword>
<organism evidence="9">
    <name type="scientific">Picea sitchensis</name>
    <name type="common">Sitka spruce</name>
    <name type="synonym">Pinus sitchensis</name>
    <dbReference type="NCBI Taxonomy" id="3332"/>
    <lineage>
        <taxon>Eukaryota</taxon>
        <taxon>Viridiplantae</taxon>
        <taxon>Streptophyta</taxon>
        <taxon>Embryophyta</taxon>
        <taxon>Tracheophyta</taxon>
        <taxon>Spermatophyta</taxon>
        <taxon>Pinopsida</taxon>
        <taxon>Pinidae</taxon>
        <taxon>Conifers I</taxon>
        <taxon>Pinales</taxon>
        <taxon>Pinaceae</taxon>
        <taxon>Picea</taxon>
    </lineage>
</organism>
<keyword evidence="7" id="KW-0539">Nucleus</keyword>
<dbReference type="GO" id="GO:0038023">
    <property type="term" value="F:signaling receptor activity"/>
    <property type="evidence" value="ECO:0007669"/>
    <property type="project" value="TreeGrafter"/>
</dbReference>
<sequence length="220" mass="24984">MCQPHQLWIFPDFARGFQDGDGESESRQRLHKAMVVEGAIGEGEEYLQHNHHLHEAVGRYHSMRATGNQCRSMVVQRVGAPVTTVWSMVRRFDCPQRYKRFIHHCSMQGDGNVGSTRHVRVISGLPAASSTERLEILDEHRHIISFRIVDGDHRLRNYRSITTLHDCPVNGRPGTVVIESYIVDVPNGNNREETCLFADTIVRCNLQSLARMSEHSGSTI</sequence>
<keyword evidence="6" id="KW-0675">Receptor</keyword>
<keyword evidence="8" id="KW-0650">Protein phosphatase inhibitor</keyword>
<dbReference type="EMBL" id="BT123133">
    <property type="protein sequence ID" value="ADE76473.1"/>
    <property type="molecule type" value="mRNA"/>
</dbReference>
<dbReference type="AlphaFoldDB" id="D5AAA4"/>
<name>D5AAA4_PICSI</name>
<evidence type="ECO:0000256" key="2">
    <source>
        <dbReference type="ARBA" id="ARBA00004496"/>
    </source>
</evidence>
<comment type="subcellular location">
    <subcellularLocation>
        <location evidence="2">Cytoplasm</location>
    </subcellularLocation>
    <subcellularLocation>
        <location evidence="1">Nucleus</location>
    </subcellularLocation>
</comment>
<dbReference type="SUPFAM" id="SSF55961">
    <property type="entry name" value="Bet v1-like"/>
    <property type="match status" value="1"/>
</dbReference>
<dbReference type="GO" id="GO:0004864">
    <property type="term" value="F:protein phosphatase inhibitor activity"/>
    <property type="evidence" value="ECO:0007669"/>
    <property type="project" value="UniProtKB-KW"/>
</dbReference>
<evidence type="ECO:0000256" key="4">
    <source>
        <dbReference type="ARBA" id="ARBA00022490"/>
    </source>
</evidence>
<dbReference type="PANTHER" id="PTHR31213:SF138">
    <property type="entry name" value="ABSCISIC ACID RECEPTOR PYL6"/>
    <property type="match status" value="1"/>
</dbReference>
<dbReference type="GO" id="GO:0010427">
    <property type="term" value="F:abscisic acid binding"/>
    <property type="evidence" value="ECO:0007669"/>
    <property type="project" value="TreeGrafter"/>
</dbReference>
<dbReference type="GO" id="GO:0005737">
    <property type="term" value="C:cytoplasm"/>
    <property type="evidence" value="ECO:0007669"/>
    <property type="project" value="UniProtKB-SubCell"/>
</dbReference>
<evidence type="ECO:0000256" key="8">
    <source>
        <dbReference type="ARBA" id="ARBA00023272"/>
    </source>
</evidence>
<evidence type="ECO:0000256" key="3">
    <source>
        <dbReference type="ARBA" id="ARBA00008594"/>
    </source>
</evidence>
<keyword evidence="4" id="KW-0963">Cytoplasm</keyword>
<dbReference type="Pfam" id="PF10604">
    <property type="entry name" value="Polyketide_cyc2"/>
    <property type="match status" value="1"/>
</dbReference>